<comment type="caution">
    <text evidence="1">The sequence shown here is derived from an EMBL/GenBank/DDBJ whole genome shotgun (WGS) entry which is preliminary data.</text>
</comment>
<dbReference type="RefSeq" id="WP_094807340.1">
    <property type="nucleotide sequence ID" value="NZ_NEVT01000007.1"/>
</dbReference>
<accession>A0A261VHL5</accession>
<dbReference type="AlphaFoldDB" id="A0A261VHL5"/>
<keyword evidence="1" id="KW-0456">Lyase</keyword>
<protein>
    <submittedName>
        <fullName evidence="1">Phosphonate C-P lyase system protein PhnG</fullName>
    </submittedName>
</protein>
<evidence type="ECO:0000313" key="2">
    <source>
        <dbReference type="Proteomes" id="UP000215633"/>
    </source>
</evidence>
<evidence type="ECO:0000313" key="1">
    <source>
        <dbReference type="EMBL" id="OZI73555.1"/>
    </source>
</evidence>
<name>A0A261VHL5_9BORD</name>
<dbReference type="Proteomes" id="UP000215633">
    <property type="component" value="Unassembled WGS sequence"/>
</dbReference>
<organism evidence="1 2">
    <name type="scientific">Bordetella genomosp. 2</name>
    <dbReference type="NCBI Taxonomy" id="1983456"/>
    <lineage>
        <taxon>Bacteria</taxon>
        <taxon>Pseudomonadati</taxon>
        <taxon>Pseudomonadota</taxon>
        <taxon>Betaproteobacteria</taxon>
        <taxon>Burkholderiales</taxon>
        <taxon>Alcaligenaceae</taxon>
        <taxon>Bordetella</taxon>
    </lineage>
</organism>
<reference evidence="2" key="1">
    <citation type="submission" date="2017-05" db="EMBL/GenBank/DDBJ databases">
        <title>Complete and WGS of Bordetella genogroups.</title>
        <authorList>
            <person name="Spilker T."/>
            <person name="Lipuma J."/>
        </authorList>
    </citation>
    <scope>NUCLEOTIDE SEQUENCE [LARGE SCALE GENOMIC DNA]</scope>
    <source>
        <strain evidence="2">AU8256</strain>
    </source>
</reference>
<dbReference type="GO" id="GO:0019634">
    <property type="term" value="P:organic phosphonate metabolic process"/>
    <property type="evidence" value="ECO:0007669"/>
    <property type="project" value="InterPro"/>
</dbReference>
<gene>
    <name evidence="1" type="ORF">CAL24_16980</name>
</gene>
<dbReference type="NCBIfam" id="TIGR03293">
    <property type="entry name" value="PhnG_redo"/>
    <property type="match status" value="1"/>
</dbReference>
<dbReference type="EMBL" id="NEVT01000007">
    <property type="protein sequence ID" value="OZI73555.1"/>
    <property type="molecule type" value="Genomic_DNA"/>
</dbReference>
<keyword evidence="2" id="KW-1185">Reference proteome</keyword>
<proteinExistence type="predicted"/>
<dbReference type="InterPro" id="IPR009609">
    <property type="entry name" value="Phosphonate_metab_PhnG"/>
</dbReference>
<sequence>MQATPTLSADTAARAAWMRVLALAEPAALERAVQGLGPLPAHRTLRAAENGMAMVRARSGGTGAQFNLGEMSVTRCAVTLDGGVMGVSYVPGRGRRHAEQAALLDALLQRDDWRARVQAEVIEPLSRDLAERAEQRSRVAARTQVEFFTMVRGED</sequence>
<dbReference type="Pfam" id="PF06754">
    <property type="entry name" value="PhnG"/>
    <property type="match status" value="1"/>
</dbReference>
<dbReference type="GO" id="GO:0015716">
    <property type="term" value="P:organic phosphonate transport"/>
    <property type="evidence" value="ECO:0007669"/>
    <property type="project" value="InterPro"/>
</dbReference>
<dbReference type="GO" id="GO:0016829">
    <property type="term" value="F:lyase activity"/>
    <property type="evidence" value="ECO:0007669"/>
    <property type="project" value="UniProtKB-KW"/>
</dbReference>